<organism evidence="2 3">
    <name type="scientific">Forsythia ovata</name>
    <dbReference type="NCBI Taxonomy" id="205694"/>
    <lineage>
        <taxon>Eukaryota</taxon>
        <taxon>Viridiplantae</taxon>
        <taxon>Streptophyta</taxon>
        <taxon>Embryophyta</taxon>
        <taxon>Tracheophyta</taxon>
        <taxon>Spermatophyta</taxon>
        <taxon>Magnoliopsida</taxon>
        <taxon>eudicotyledons</taxon>
        <taxon>Gunneridae</taxon>
        <taxon>Pentapetalae</taxon>
        <taxon>asterids</taxon>
        <taxon>lamiids</taxon>
        <taxon>Lamiales</taxon>
        <taxon>Oleaceae</taxon>
        <taxon>Forsythieae</taxon>
        <taxon>Forsythia</taxon>
    </lineage>
</organism>
<protein>
    <submittedName>
        <fullName evidence="2">Uncharacterized protein</fullName>
    </submittedName>
</protein>
<sequence length="201" mass="23282">MVKKVPSVALHKNKPIAHYNKRKKIRPIFEKFLDYFNSDSYMFAPLLSSTPSFDVEGYDHEPIKDNKKKSKGKLLWEFEDYLKSDCYLYAPLVRRQPWLYSSNDTANPPRGAVRQERADTCRHRDRMKKGTEETTELGGNAVNILQEDLHDDGYSPSSSTVVKHVLVQRETVKHRVQRNWCSSFVPGEMHAGKEPSRIVVE</sequence>
<proteinExistence type="predicted"/>
<evidence type="ECO:0000313" key="2">
    <source>
        <dbReference type="EMBL" id="KAL2502351.1"/>
    </source>
</evidence>
<name>A0ABD1SPD9_9LAMI</name>
<dbReference type="PANTHER" id="PTHR36811:SF2">
    <property type="entry name" value="OS08G0444440 PROTEIN"/>
    <property type="match status" value="1"/>
</dbReference>
<feature type="region of interest" description="Disordered" evidence="1">
    <location>
        <begin position="106"/>
        <end position="129"/>
    </location>
</feature>
<dbReference type="Proteomes" id="UP001604277">
    <property type="component" value="Unassembled WGS sequence"/>
</dbReference>
<keyword evidence="3" id="KW-1185">Reference proteome</keyword>
<gene>
    <name evidence="2" type="ORF">Fot_36199</name>
</gene>
<accession>A0ABD1SPD9</accession>
<feature type="compositionally biased region" description="Basic and acidic residues" evidence="1">
    <location>
        <begin position="113"/>
        <end position="129"/>
    </location>
</feature>
<dbReference type="EMBL" id="JBFOLJ010000010">
    <property type="protein sequence ID" value="KAL2502351.1"/>
    <property type="molecule type" value="Genomic_DNA"/>
</dbReference>
<reference evidence="3" key="1">
    <citation type="submission" date="2024-07" db="EMBL/GenBank/DDBJ databases">
        <title>Two chromosome-level genome assemblies of Korean endemic species Abeliophyllum distichum and Forsythia ovata (Oleaceae).</title>
        <authorList>
            <person name="Jang H."/>
        </authorList>
    </citation>
    <scope>NUCLEOTIDE SEQUENCE [LARGE SCALE GENOMIC DNA]</scope>
</reference>
<evidence type="ECO:0000313" key="3">
    <source>
        <dbReference type="Proteomes" id="UP001604277"/>
    </source>
</evidence>
<evidence type="ECO:0000256" key="1">
    <source>
        <dbReference type="SAM" id="MobiDB-lite"/>
    </source>
</evidence>
<comment type="caution">
    <text evidence="2">The sequence shown here is derived from an EMBL/GenBank/DDBJ whole genome shotgun (WGS) entry which is preliminary data.</text>
</comment>
<dbReference type="PANTHER" id="PTHR36811">
    <property type="entry name" value="OS08G0444440 PROTEIN"/>
    <property type="match status" value="1"/>
</dbReference>
<dbReference type="AlphaFoldDB" id="A0ABD1SPD9"/>